<gene>
    <name evidence="1" type="primary">Mroh9</name>
    <name evidence="1" type="ORF">CHATOR_R01159</name>
</gene>
<accession>A0A7L0JTR0</accession>
<keyword evidence="2" id="KW-1185">Reference proteome</keyword>
<reference evidence="1 2" key="1">
    <citation type="submission" date="2019-09" db="EMBL/GenBank/DDBJ databases">
        <title>Bird 10,000 Genomes (B10K) Project - Family phase.</title>
        <authorList>
            <person name="Zhang G."/>
        </authorList>
    </citation>
    <scope>NUCLEOTIDE SEQUENCE [LARGE SCALE GENOMIC DNA]</scope>
    <source>
        <strain evidence="1">B10K-DU-011-36</strain>
        <tissue evidence="1">Muscle</tissue>
    </source>
</reference>
<name>A0A7L0JTR0_CHATO</name>
<dbReference type="Proteomes" id="UP000537522">
    <property type="component" value="Unassembled WGS sequence"/>
</dbReference>
<protein>
    <submittedName>
        <fullName evidence="1">MROH9 protein</fullName>
    </submittedName>
</protein>
<evidence type="ECO:0000313" key="1">
    <source>
        <dbReference type="EMBL" id="NXK48041.1"/>
    </source>
</evidence>
<dbReference type="EMBL" id="VXAL01006380">
    <property type="protein sequence ID" value="NXK48041.1"/>
    <property type="molecule type" value="Genomic_DNA"/>
</dbReference>
<dbReference type="InterPro" id="IPR045206">
    <property type="entry name" value="Maestro_heat-like_prot"/>
</dbReference>
<organism evidence="1 2">
    <name type="scientific">Chauna torquata</name>
    <name type="common">Southern screamer</name>
    <dbReference type="NCBI Taxonomy" id="30388"/>
    <lineage>
        <taxon>Eukaryota</taxon>
        <taxon>Metazoa</taxon>
        <taxon>Chordata</taxon>
        <taxon>Craniata</taxon>
        <taxon>Vertebrata</taxon>
        <taxon>Euteleostomi</taxon>
        <taxon>Archelosauria</taxon>
        <taxon>Archosauria</taxon>
        <taxon>Dinosauria</taxon>
        <taxon>Saurischia</taxon>
        <taxon>Theropoda</taxon>
        <taxon>Coelurosauria</taxon>
        <taxon>Aves</taxon>
        <taxon>Neognathae</taxon>
        <taxon>Galloanserae</taxon>
        <taxon>Anseriformes</taxon>
        <taxon>Anhimidae</taxon>
        <taxon>Chauna</taxon>
    </lineage>
</organism>
<dbReference type="PANTHER" id="PTHR23120:SF42">
    <property type="entry name" value="MAESTRO HEAT-LIKE REPEAT FAMILY MEMBER 3"/>
    <property type="match status" value="1"/>
</dbReference>
<sequence length="108" mass="12334">RTAVILWRAVFSEGETAKQVMKELLHVLEDWPLHRTSTSDGDDSGVFSLAATRALREILNADTCTQAVKKYFPQLFLAVLFQISFSTQHTPEEVYTFWRGCDQEDLLP</sequence>
<dbReference type="PANTHER" id="PTHR23120">
    <property type="entry name" value="MAESTRO-RELATED HEAT DOMAIN-CONTAINING"/>
    <property type="match status" value="1"/>
</dbReference>
<comment type="caution">
    <text evidence="1">The sequence shown here is derived from an EMBL/GenBank/DDBJ whole genome shotgun (WGS) entry which is preliminary data.</text>
</comment>
<dbReference type="GO" id="GO:0005737">
    <property type="term" value="C:cytoplasm"/>
    <property type="evidence" value="ECO:0007669"/>
    <property type="project" value="TreeGrafter"/>
</dbReference>
<dbReference type="AlphaFoldDB" id="A0A7L0JTR0"/>
<feature type="non-terminal residue" evidence="1">
    <location>
        <position position="1"/>
    </location>
</feature>
<proteinExistence type="predicted"/>
<evidence type="ECO:0000313" key="2">
    <source>
        <dbReference type="Proteomes" id="UP000537522"/>
    </source>
</evidence>
<feature type="non-terminal residue" evidence="1">
    <location>
        <position position="108"/>
    </location>
</feature>